<dbReference type="CDD" id="cd03768">
    <property type="entry name" value="SR_ResInv"/>
    <property type="match status" value="1"/>
</dbReference>
<evidence type="ECO:0000313" key="4">
    <source>
        <dbReference type="Proteomes" id="UP000005396"/>
    </source>
</evidence>
<dbReference type="InterPro" id="IPR025827">
    <property type="entry name" value="Zn_ribbon_recom_dom"/>
</dbReference>
<dbReference type="PaxDb" id="411902-CLOBOL_03016"/>
<accession>A8RRJ5</accession>
<comment type="caution">
    <text evidence="3">The sequence shown here is derived from an EMBL/GenBank/DDBJ whole genome shotgun (WGS) entry which is preliminary data.</text>
</comment>
<dbReference type="Gene3D" id="3.40.50.1390">
    <property type="entry name" value="Resolvase, N-terminal catalytic domain"/>
    <property type="match status" value="1"/>
</dbReference>
<dbReference type="Gene3D" id="3.90.1750.20">
    <property type="entry name" value="Putative Large Serine Recombinase, Chain B, Domain 2"/>
    <property type="match status" value="1"/>
</dbReference>
<dbReference type="AlphaFoldDB" id="A8RRJ5"/>
<dbReference type="eggNOG" id="COG1961">
    <property type="taxonomic scope" value="Bacteria"/>
</dbReference>
<organism evidence="3 4">
    <name type="scientific">Enterocloster bolteae (strain ATCC BAA-613 / DSM 15670 / CCUG 46953 / JCM 12243 / WAL 16351)</name>
    <name type="common">Clostridium bolteae</name>
    <dbReference type="NCBI Taxonomy" id="411902"/>
    <lineage>
        <taxon>Bacteria</taxon>
        <taxon>Bacillati</taxon>
        <taxon>Bacillota</taxon>
        <taxon>Clostridia</taxon>
        <taxon>Lachnospirales</taxon>
        <taxon>Lachnospiraceae</taxon>
        <taxon>Enterocloster</taxon>
    </lineage>
</organism>
<dbReference type="SMART" id="SM00857">
    <property type="entry name" value="Resolvase"/>
    <property type="match status" value="1"/>
</dbReference>
<evidence type="ECO:0000259" key="2">
    <source>
        <dbReference type="PROSITE" id="PS51737"/>
    </source>
</evidence>
<reference evidence="3 4" key="1">
    <citation type="submission" date="2007-08" db="EMBL/GenBank/DDBJ databases">
        <authorList>
            <person name="Fulton L."/>
            <person name="Clifton S."/>
            <person name="Fulton B."/>
            <person name="Xu J."/>
            <person name="Minx P."/>
            <person name="Pepin K.H."/>
            <person name="Johnson M."/>
            <person name="Thiruvilangam P."/>
            <person name="Bhonagiri V."/>
            <person name="Nash W.E."/>
            <person name="Mardis E.R."/>
            <person name="Wilson R.K."/>
        </authorList>
    </citation>
    <scope>NUCLEOTIDE SEQUENCE [LARGE SCALE GENOMIC DNA]</scope>
    <source>
        <strain evidence="4">ATCC BAA-613 / DSM 15670 / CCUG 46953 / JCM 12243 / WAL 16351</strain>
    </source>
</reference>
<dbReference type="InterPro" id="IPR011109">
    <property type="entry name" value="DNA_bind_recombinase_dom"/>
</dbReference>
<dbReference type="InterPro" id="IPR038109">
    <property type="entry name" value="DNA_bind_recomb_sf"/>
</dbReference>
<dbReference type="PANTHER" id="PTHR30461">
    <property type="entry name" value="DNA-INVERTASE FROM LAMBDOID PROPHAGE"/>
    <property type="match status" value="1"/>
</dbReference>
<dbReference type="Pfam" id="PF13408">
    <property type="entry name" value="Zn_ribbon_recom"/>
    <property type="match status" value="1"/>
</dbReference>
<proteinExistence type="predicted"/>
<dbReference type="Pfam" id="PF00239">
    <property type="entry name" value="Resolvase"/>
    <property type="match status" value="1"/>
</dbReference>
<dbReference type="GO" id="GO:0000150">
    <property type="term" value="F:DNA strand exchange activity"/>
    <property type="evidence" value="ECO:0007669"/>
    <property type="project" value="InterPro"/>
</dbReference>
<evidence type="ECO:0008006" key="5">
    <source>
        <dbReference type="Google" id="ProtNLM"/>
    </source>
</evidence>
<dbReference type="InterPro" id="IPR006119">
    <property type="entry name" value="Resolv_N"/>
</dbReference>
<evidence type="ECO:0000313" key="3">
    <source>
        <dbReference type="EMBL" id="EDP16682.1"/>
    </source>
</evidence>
<evidence type="ECO:0000259" key="1">
    <source>
        <dbReference type="PROSITE" id="PS51736"/>
    </source>
</evidence>
<dbReference type="PROSITE" id="PS51737">
    <property type="entry name" value="RECOMBINASE_DNA_BIND"/>
    <property type="match status" value="1"/>
</dbReference>
<dbReference type="Pfam" id="PF07508">
    <property type="entry name" value="Recombinase"/>
    <property type="match status" value="1"/>
</dbReference>
<dbReference type="GO" id="GO:0003677">
    <property type="term" value="F:DNA binding"/>
    <property type="evidence" value="ECO:0007669"/>
    <property type="project" value="InterPro"/>
</dbReference>
<sequence length="528" mass="59813">MICGAAGGIIVLSAAPFLFEEKERQMNNRIDAIYARQSVDKKDSISIESQIEFCKYELKGGNCKEYTDKGYSGKNTDRPKFQELVRDIKRGLIAKVVVYKLDRISRSILDFANMMELFQQYNVEFVSSTEKFDTSTPMGRAMLNICIVFAQLERETIQKRVTDAYYSRSQRGFKMGGKAPYGFHTEPIKMEGINTKKLVVNPEEAANIRLMFEMYTDPATSYGDITRYFAEQGILFYGKELIRPTLAQMLRNPVYVQADLDVYEFFKSQGTVLVNDAADFTGMNGCYLYQGRDVKPDKLHNLKDQMLVLAPHEGIVPSETWLACRKKLMNNMKIQSARKATHTWLAGKIKCGNCGYALMSIVNRVGRQYLRCTKRLDNKSCVGCGKIYTAELETVVYQQMVKKLESHKTLTGRKKAAKANPKIAALQVELAHVDGEIEKLVDSLTGANNVLLSYVNVKIAELDGRKQELVKRIANLTVEALSPEQVSQISGYLDTWDRVFFDDKRRVVDLMITTVAATSEALNITWKI</sequence>
<reference evidence="3 4" key="2">
    <citation type="submission" date="2007-09" db="EMBL/GenBank/DDBJ databases">
        <title>Draft genome sequence of Clostridium bolteae (ATCC BAA-613).</title>
        <authorList>
            <person name="Sudarsanam P."/>
            <person name="Ley R."/>
            <person name="Guruge J."/>
            <person name="Turnbaugh P.J."/>
            <person name="Mahowald M."/>
            <person name="Liep D."/>
            <person name="Gordon J."/>
        </authorList>
    </citation>
    <scope>NUCLEOTIDE SEQUENCE [LARGE SCALE GENOMIC DNA]</scope>
    <source>
        <strain evidence="4">ATCC BAA-613 / DSM 15670 / CCUG 46953 / JCM 12243 / WAL 16351</strain>
    </source>
</reference>
<dbReference type="PANTHER" id="PTHR30461:SF23">
    <property type="entry name" value="DNA RECOMBINASE-RELATED"/>
    <property type="match status" value="1"/>
</dbReference>
<dbReference type="EMBL" id="ABCC02000028">
    <property type="protein sequence ID" value="EDP16682.1"/>
    <property type="molecule type" value="Genomic_DNA"/>
</dbReference>
<dbReference type="InterPro" id="IPR050639">
    <property type="entry name" value="SSR_resolvase"/>
</dbReference>
<dbReference type="InterPro" id="IPR036162">
    <property type="entry name" value="Resolvase-like_N_sf"/>
</dbReference>
<dbReference type="Proteomes" id="UP000005396">
    <property type="component" value="Unassembled WGS sequence"/>
</dbReference>
<gene>
    <name evidence="3" type="ORF">CLOBOL_03016</name>
</gene>
<protein>
    <recommendedName>
        <fullName evidence="5">Recombinase family protein</fullName>
    </recommendedName>
</protein>
<dbReference type="PROSITE" id="PS51736">
    <property type="entry name" value="RECOMBINASES_3"/>
    <property type="match status" value="1"/>
</dbReference>
<feature type="domain" description="Resolvase/invertase-type recombinase catalytic" evidence="1">
    <location>
        <begin position="30"/>
        <end position="172"/>
    </location>
</feature>
<dbReference type="HOGENOM" id="CLU_010686_18_14_9"/>
<feature type="domain" description="Recombinase" evidence="2">
    <location>
        <begin position="180"/>
        <end position="334"/>
    </location>
</feature>
<dbReference type="SUPFAM" id="SSF53041">
    <property type="entry name" value="Resolvase-like"/>
    <property type="match status" value="1"/>
</dbReference>
<name>A8RRJ5_ENTBW</name>